<dbReference type="PANTHER" id="PTHR30068">
    <property type="entry name" value="URONATE ISOMERASE"/>
    <property type="match status" value="1"/>
</dbReference>
<dbReference type="RefSeq" id="WP_157624320.1">
    <property type="nucleotide sequence ID" value="NZ_LGIA01000006.1"/>
</dbReference>
<dbReference type="PATRIC" id="fig|1409788.3.peg.134"/>
<dbReference type="SUPFAM" id="SSF69593">
    <property type="entry name" value="Glycerol-3-phosphate (1)-acyltransferase"/>
    <property type="match status" value="1"/>
</dbReference>
<proteinExistence type="predicted"/>
<dbReference type="STRING" id="1409788.NC99_01290"/>
<reference evidence="2" key="1">
    <citation type="submission" date="2015-07" db="EMBL/GenBank/DDBJ databases">
        <title>Genome sequencing of Sunxiuqinia dokdonensis strain SK.</title>
        <authorList>
            <person name="Ahn S."/>
            <person name="Kim B.-C."/>
        </authorList>
    </citation>
    <scope>NUCLEOTIDE SEQUENCE [LARGE SCALE GENOMIC DNA]</scope>
    <source>
        <strain evidence="2">SK</strain>
    </source>
</reference>
<dbReference type="GO" id="GO:0042840">
    <property type="term" value="P:D-glucuronate catabolic process"/>
    <property type="evidence" value="ECO:0007669"/>
    <property type="project" value="TreeGrafter"/>
</dbReference>
<evidence type="ECO:0008006" key="3">
    <source>
        <dbReference type="Google" id="ProtNLM"/>
    </source>
</evidence>
<comment type="caution">
    <text evidence="1">The sequence shown here is derived from an EMBL/GenBank/DDBJ whole genome shotgun (WGS) entry which is preliminary data.</text>
</comment>
<dbReference type="OrthoDB" id="1078132at2"/>
<protein>
    <recommendedName>
        <fullName evidence="3">Glycerol acyltransferase</fullName>
    </recommendedName>
</protein>
<keyword evidence="2" id="KW-1185">Reference proteome</keyword>
<dbReference type="PANTHER" id="PTHR30068:SF3">
    <property type="entry name" value="PHOSPHOLIPID_GLYCEROL ACYLTRANSFERASE DOMAIN-CONTAINING PROTEIN"/>
    <property type="match status" value="1"/>
</dbReference>
<dbReference type="GO" id="GO:0019698">
    <property type="term" value="P:D-galacturonate catabolic process"/>
    <property type="evidence" value="ECO:0007669"/>
    <property type="project" value="TreeGrafter"/>
</dbReference>
<accession>A0A0L8VF49</accession>
<name>A0A0L8VF49_9BACT</name>
<evidence type="ECO:0000313" key="1">
    <source>
        <dbReference type="EMBL" id="KOH47086.1"/>
    </source>
</evidence>
<dbReference type="AlphaFoldDB" id="A0A0L8VF49"/>
<evidence type="ECO:0000313" key="2">
    <source>
        <dbReference type="Proteomes" id="UP000036958"/>
    </source>
</evidence>
<dbReference type="Proteomes" id="UP000036958">
    <property type="component" value="Unassembled WGS sequence"/>
</dbReference>
<dbReference type="EMBL" id="LGIA01000006">
    <property type="protein sequence ID" value="KOH47086.1"/>
    <property type="molecule type" value="Genomic_DNA"/>
</dbReference>
<gene>
    <name evidence="1" type="ORF">NC99_01290</name>
</gene>
<organism evidence="1 2">
    <name type="scientific">Sunxiuqinia dokdonensis</name>
    <dbReference type="NCBI Taxonomy" id="1409788"/>
    <lineage>
        <taxon>Bacteria</taxon>
        <taxon>Pseudomonadati</taxon>
        <taxon>Bacteroidota</taxon>
        <taxon>Bacteroidia</taxon>
        <taxon>Marinilabiliales</taxon>
        <taxon>Prolixibacteraceae</taxon>
        <taxon>Sunxiuqinia</taxon>
    </lineage>
</organism>
<sequence length="377" mass="43693">MKMSYDDIRPYDDHEVNHYINVLLEDEIFQQVLQFIFKDEKELAGAKQMLSKIQTVEELQLNFMYPLVKNWIIDKTTSGISWSGLDKLDKSKSYLFISNHRDIILDSGILNYIIVTAGMNTTEIAIGNNLLIYDWIVHVVKLNRAFVVKRNLPARELLTASKKLSNYIRDAVTKRNRSVWLAQREGRTKDGNDQTQQALLKMLNLSNKKDFVEGFRELQIVPLSLSYEREPCGISKVEELYKRESEGYEKTQADDLKSMAFGLTRPKGRVHFSFGKPIDAPLEEFAKAETLNESIQQLANYIDKRIYYNYKLWPNNYLAADLLHGRDDHADKIEPATREKFEELLQDLVGTIGNGDPKRQQELFIQMYANPLLNAEK</sequence>